<dbReference type="EMBL" id="JAPFRF010000021">
    <property type="protein sequence ID" value="KAJ7305934.1"/>
    <property type="molecule type" value="Genomic_DNA"/>
</dbReference>
<evidence type="ECO:0000313" key="5">
    <source>
        <dbReference type="Proteomes" id="UP001142489"/>
    </source>
</evidence>
<dbReference type="AlphaFoldDB" id="A0A9Q0XBK5"/>
<comment type="caution">
    <text evidence="4">The sequence shown here is derived from an EMBL/GenBank/DDBJ whole genome shotgun (WGS) entry which is preliminary data.</text>
</comment>
<feature type="coiled-coil region" evidence="2">
    <location>
        <begin position="150"/>
        <end position="249"/>
    </location>
</feature>
<evidence type="ECO:0000256" key="2">
    <source>
        <dbReference type="SAM" id="Coils"/>
    </source>
</evidence>
<keyword evidence="5" id="KW-1185">Reference proteome</keyword>
<reference evidence="4" key="1">
    <citation type="journal article" date="2023" name="DNA Res.">
        <title>Chromosome-level genome assembly of Phrynocephalus forsythii using third-generation DNA sequencing and Hi-C analysis.</title>
        <authorList>
            <person name="Qi Y."/>
            <person name="Zhao W."/>
            <person name="Zhao Y."/>
            <person name="Niu C."/>
            <person name="Cao S."/>
            <person name="Zhang Y."/>
        </authorList>
    </citation>
    <scope>NUCLEOTIDE SEQUENCE</scope>
    <source>
        <tissue evidence="4">Muscle</tissue>
    </source>
</reference>
<organism evidence="4 5">
    <name type="scientific">Phrynocephalus forsythii</name>
    <dbReference type="NCBI Taxonomy" id="171643"/>
    <lineage>
        <taxon>Eukaryota</taxon>
        <taxon>Metazoa</taxon>
        <taxon>Chordata</taxon>
        <taxon>Craniata</taxon>
        <taxon>Vertebrata</taxon>
        <taxon>Euteleostomi</taxon>
        <taxon>Lepidosauria</taxon>
        <taxon>Squamata</taxon>
        <taxon>Bifurcata</taxon>
        <taxon>Unidentata</taxon>
        <taxon>Episquamata</taxon>
        <taxon>Toxicofera</taxon>
        <taxon>Iguania</taxon>
        <taxon>Acrodonta</taxon>
        <taxon>Agamidae</taxon>
        <taxon>Agaminae</taxon>
        <taxon>Phrynocephalus</taxon>
    </lineage>
</organism>
<dbReference type="Gene3D" id="1.20.5.190">
    <property type="match status" value="1"/>
</dbReference>
<feature type="region of interest" description="Disordered" evidence="3">
    <location>
        <begin position="1"/>
        <end position="53"/>
    </location>
</feature>
<evidence type="ECO:0000256" key="3">
    <source>
        <dbReference type="SAM" id="MobiDB-lite"/>
    </source>
</evidence>
<keyword evidence="1" id="KW-0677">Repeat</keyword>
<protein>
    <recommendedName>
        <fullName evidence="6">IQ domain-containing protein E</fullName>
    </recommendedName>
</protein>
<proteinExistence type="predicted"/>
<accession>A0A9Q0XBK5</accession>
<evidence type="ECO:0000313" key="4">
    <source>
        <dbReference type="EMBL" id="KAJ7305934.1"/>
    </source>
</evidence>
<dbReference type="PROSITE" id="PS50096">
    <property type="entry name" value="IQ"/>
    <property type="match status" value="1"/>
</dbReference>
<gene>
    <name evidence="4" type="ORF">JRQ81_010300</name>
</gene>
<sequence>MSEGPGGAAREREPVEDSLSALTYESDTENKLKKNAVCKSPKSPKSPYTSSTCFHSKRPGLLRPFKGTEHRHFEISLVKTSRQLWCGSPKQGTRHLGPTKSEIDLSPTLSTMLSGSTPEYLKEALGMKKPKHARSSCSGYIPGTPDYKEKEDMYDEIIELKKTIQAQKCEADRMKTKMRRLEEENSRKDKQIEQLLDLSKGSEFGLLWTEQKNDTSVMINGLKQKILRLEQQCKEKDNTINKLQADEKKIMVKEMGIALQTYYEETQRLQNLLAKSKAVQRKSSSENAQQKAFNTAVLQLSRSIKALQEDNWKLKADLEHMLSSSLASSKAKNYTEWSRQRLVQRISKLEKKMDEMQNERLQPSKTSSSLLLAPWASTQLDQSVAKEPDASEECEHLHRVVKKLKGQRAVLQDQLALKEEAIQKLAEMVKELEQNQGVGTHALEPPDQHHEQDQAARTIQRWWKACKIKNPNLSYGPHLSRTAAESQVEEEAARLIQSVFRAHQARMQMEEKWLISTPGDEKTSPAAFRGEEEKAIWSPFKQSPLVFTAVSMVSAQNEQQPSPLLPMEEVLSDDSDEIITIPPSQAKKVLPVDFKDSALCSGMCS</sequence>
<dbReference type="InterPro" id="IPR052318">
    <property type="entry name" value="CellDiv_DevSignal_Domain"/>
</dbReference>
<keyword evidence="2" id="KW-0175">Coiled coil</keyword>
<dbReference type="OrthoDB" id="2136082at2759"/>
<dbReference type="PANTHER" id="PTHR22590">
    <property type="entry name" value="MYOSIN MOTOR DOMAIN-CONTAINING PROTEIN"/>
    <property type="match status" value="1"/>
</dbReference>
<evidence type="ECO:0008006" key="6">
    <source>
        <dbReference type="Google" id="ProtNLM"/>
    </source>
</evidence>
<dbReference type="Proteomes" id="UP001142489">
    <property type="component" value="Unassembled WGS sequence"/>
</dbReference>
<evidence type="ECO:0000256" key="1">
    <source>
        <dbReference type="ARBA" id="ARBA00022737"/>
    </source>
</evidence>
<dbReference type="Pfam" id="PF00612">
    <property type="entry name" value="IQ"/>
    <property type="match status" value="1"/>
</dbReference>
<name>A0A9Q0XBK5_9SAUR</name>
<dbReference type="PANTHER" id="PTHR22590:SF3">
    <property type="entry name" value="IQ DOMAIN-CONTAINING PROTEIN E"/>
    <property type="match status" value="1"/>
</dbReference>
<feature type="coiled-coil region" evidence="2">
    <location>
        <begin position="401"/>
        <end position="435"/>
    </location>
</feature>
<dbReference type="InterPro" id="IPR000048">
    <property type="entry name" value="IQ_motif_EF-hand-BS"/>
</dbReference>